<name>A0A3D4VAL1_9BACT</name>
<organism evidence="5 6">
    <name type="scientific">Gemmatimonas aurantiaca</name>
    <dbReference type="NCBI Taxonomy" id="173480"/>
    <lineage>
        <taxon>Bacteria</taxon>
        <taxon>Pseudomonadati</taxon>
        <taxon>Gemmatimonadota</taxon>
        <taxon>Gemmatimonadia</taxon>
        <taxon>Gemmatimonadales</taxon>
        <taxon>Gemmatimonadaceae</taxon>
        <taxon>Gemmatimonas</taxon>
    </lineage>
</organism>
<dbReference type="InterPro" id="IPR009057">
    <property type="entry name" value="Homeodomain-like_sf"/>
</dbReference>
<evidence type="ECO:0000256" key="3">
    <source>
        <dbReference type="SAM" id="MobiDB-lite"/>
    </source>
</evidence>
<dbReference type="GO" id="GO:0003677">
    <property type="term" value="F:DNA binding"/>
    <property type="evidence" value="ECO:0007669"/>
    <property type="project" value="UniProtKB-UniRule"/>
</dbReference>
<dbReference type="Proteomes" id="UP000264071">
    <property type="component" value="Unassembled WGS sequence"/>
</dbReference>
<accession>A0A3D4VAL1</accession>
<feature type="domain" description="HTH tetR-type" evidence="4">
    <location>
        <begin position="26"/>
        <end position="86"/>
    </location>
</feature>
<dbReference type="OMA" id="YLALMRW"/>
<dbReference type="Pfam" id="PF00440">
    <property type="entry name" value="TetR_N"/>
    <property type="match status" value="1"/>
</dbReference>
<sequence length="217" mass="24604">MSDKTRPGVQQTSSDDRHADDDPRVQQSMRAMREALNTLLGERAFNDITVQQILDRAGVSRATFYAHFRNKDDVLFASFERMVHGLARTLNTPHERQRPRLVPMRELIEHFASAGDVFHSLESSGRMEALWDFGTDVLAGLIEDRLPTFRAVFARRRAPTPLDDGMDDRLTARMLAGACLELVKWSRAFPDRLTPAELDARFHVMAQRAVAPAIFQA</sequence>
<feature type="region of interest" description="Disordered" evidence="3">
    <location>
        <begin position="1"/>
        <end position="23"/>
    </location>
</feature>
<keyword evidence="1 2" id="KW-0238">DNA-binding</keyword>
<dbReference type="PANTHER" id="PTHR43479:SF7">
    <property type="entry name" value="TETR-FAMILY TRANSCRIPTIONAL REGULATOR"/>
    <property type="match status" value="1"/>
</dbReference>
<dbReference type="InterPro" id="IPR050624">
    <property type="entry name" value="HTH-type_Tx_Regulator"/>
</dbReference>
<dbReference type="PROSITE" id="PS50977">
    <property type="entry name" value="HTH_TETR_2"/>
    <property type="match status" value="1"/>
</dbReference>
<evidence type="ECO:0000313" key="5">
    <source>
        <dbReference type="EMBL" id="HCT57668.1"/>
    </source>
</evidence>
<evidence type="ECO:0000259" key="4">
    <source>
        <dbReference type="PROSITE" id="PS50977"/>
    </source>
</evidence>
<reference evidence="5 6" key="1">
    <citation type="journal article" date="2018" name="Nat. Biotechnol.">
        <title>A standardized bacterial taxonomy based on genome phylogeny substantially revises the tree of life.</title>
        <authorList>
            <person name="Parks D.H."/>
            <person name="Chuvochina M."/>
            <person name="Waite D.W."/>
            <person name="Rinke C."/>
            <person name="Skarshewski A."/>
            <person name="Chaumeil P.A."/>
            <person name="Hugenholtz P."/>
        </authorList>
    </citation>
    <scope>NUCLEOTIDE SEQUENCE [LARGE SCALE GENOMIC DNA]</scope>
    <source>
        <strain evidence="5">UBA8844</strain>
    </source>
</reference>
<dbReference type="PANTHER" id="PTHR43479">
    <property type="entry name" value="ACREF/ENVCD OPERON REPRESSOR-RELATED"/>
    <property type="match status" value="1"/>
</dbReference>
<evidence type="ECO:0000256" key="1">
    <source>
        <dbReference type="ARBA" id="ARBA00023125"/>
    </source>
</evidence>
<gene>
    <name evidence="5" type="ORF">DGD08_10755</name>
</gene>
<proteinExistence type="predicted"/>
<dbReference type="EMBL" id="DPIY01000010">
    <property type="protein sequence ID" value="HCT57668.1"/>
    <property type="molecule type" value="Genomic_DNA"/>
</dbReference>
<comment type="caution">
    <text evidence="5">The sequence shown here is derived from an EMBL/GenBank/DDBJ whole genome shotgun (WGS) entry which is preliminary data.</text>
</comment>
<dbReference type="InterPro" id="IPR001647">
    <property type="entry name" value="HTH_TetR"/>
</dbReference>
<dbReference type="SUPFAM" id="SSF46689">
    <property type="entry name" value="Homeodomain-like"/>
    <property type="match status" value="1"/>
</dbReference>
<dbReference type="Gene3D" id="1.10.357.10">
    <property type="entry name" value="Tetracycline Repressor, domain 2"/>
    <property type="match status" value="1"/>
</dbReference>
<feature type="DNA-binding region" description="H-T-H motif" evidence="2">
    <location>
        <begin position="49"/>
        <end position="68"/>
    </location>
</feature>
<feature type="compositionally biased region" description="Basic and acidic residues" evidence="3">
    <location>
        <begin position="14"/>
        <end position="23"/>
    </location>
</feature>
<evidence type="ECO:0000313" key="6">
    <source>
        <dbReference type="Proteomes" id="UP000264071"/>
    </source>
</evidence>
<evidence type="ECO:0000256" key="2">
    <source>
        <dbReference type="PROSITE-ProRule" id="PRU00335"/>
    </source>
</evidence>
<protein>
    <submittedName>
        <fullName evidence="5">TetR/AcrR family transcriptional regulator</fullName>
    </submittedName>
</protein>
<dbReference type="AlphaFoldDB" id="A0A3D4VAL1"/>